<organism evidence="2 3">
    <name type="scientific">Streptantibioticus ferralitis</name>
    <dbReference type="NCBI Taxonomy" id="236510"/>
    <lineage>
        <taxon>Bacteria</taxon>
        <taxon>Bacillati</taxon>
        <taxon>Actinomycetota</taxon>
        <taxon>Actinomycetes</taxon>
        <taxon>Kitasatosporales</taxon>
        <taxon>Streptomycetaceae</taxon>
        <taxon>Streptantibioticus</taxon>
    </lineage>
</organism>
<accession>A0ABT5YVK7</accession>
<dbReference type="EMBL" id="JARHTQ010000004">
    <property type="protein sequence ID" value="MDF2255610.1"/>
    <property type="molecule type" value="Genomic_DNA"/>
</dbReference>
<dbReference type="Proteomes" id="UP001220022">
    <property type="component" value="Unassembled WGS sequence"/>
</dbReference>
<dbReference type="Gene3D" id="3.40.50.150">
    <property type="entry name" value="Vaccinia Virus protein VP39"/>
    <property type="match status" value="1"/>
</dbReference>
<feature type="region of interest" description="Disordered" evidence="1">
    <location>
        <begin position="1"/>
        <end position="20"/>
    </location>
</feature>
<protein>
    <recommendedName>
        <fullName evidence="4">Methyltransferase</fullName>
    </recommendedName>
</protein>
<name>A0ABT5YVK7_9ACTN</name>
<dbReference type="SUPFAM" id="SSF53335">
    <property type="entry name" value="S-adenosyl-L-methionine-dependent methyltransferases"/>
    <property type="match status" value="1"/>
</dbReference>
<evidence type="ECO:0000313" key="3">
    <source>
        <dbReference type="Proteomes" id="UP001220022"/>
    </source>
</evidence>
<evidence type="ECO:0000313" key="2">
    <source>
        <dbReference type="EMBL" id="MDF2255610.1"/>
    </source>
</evidence>
<comment type="caution">
    <text evidence="2">The sequence shown here is derived from an EMBL/GenBank/DDBJ whole genome shotgun (WGS) entry which is preliminary data.</text>
</comment>
<keyword evidence="3" id="KW-1185">Reference proteome</keyword>
<dbReference type="RefSeq" id="WP_275810390.1">
    <property type="nucleotide sequence ID" value="NZ_BAAANM010000017.1"/>
</dbReference>
<sequence length="290" mass="30861">MPFQHRPIEQDLGYGDEGGYESVDQDPRLHLLSHVGRVYDLRSARLLDRLGLRSGSRLLLLGASGARLVRWAAERVGPAGEVVAAMDTHIRPPGPATGGYANVRYVRHDPGAESLPAGPPFDIVHTRLVLGGLRHRDRALAAMVAVLAPHGVLLAEDFDWGSYGPADPDPATRATMNTVKAYLRGCGIDLTFGRRLPTSLRDLGLRDVDAEGLVLTLRGAASPLESGPGPCADPTIDLLRASGLVNAAAAKAVRRRLNDPDHDMIAPTLMSVWGSRPGPGSPVSLAARRG</sequence>
<gene>
    <name evidence="2" type="ORF">P2L57_07715</name>
</gene>
<reference evidence="2 3" key="1">
    <citation type="submission" date="2023-03" db="EMBL/GenBank/DDBJ databases">
        <title>Draft genome sequence of type strain Streptomyces ferralitis JCM 14344.</title>
        <authorList>
            <person name="Klaysubun C."/>
            <person name="Duangmal K."/>
        </authorList>
    </citation>
    <scope>NUCLEOTIDE SEQUENCE [LARGE SCALE GENOMIC DNA]</scope>
    <source>
        <strain evidence="2 3">JCM 14344</strain>
    </source>
</reference>
<evidence type="ECO:0008006" key="4">
    <source>
        <dbReference type="Google" id="ProtNLM"/>
    </source>
</evidence>
<evidence type="ECO:0000256" key="1">
    <source>
        <dbReference type="SAM" id="MobiDB-lite"/>
    </source>
</evidence>
<dbReference type="InterPro" id="IPR029063">
    <property type="entry name" value="SAM-dependent_MTases_sf"/>
</dbReference>
<proteinExistence type="predicted"/>